<sequence>MALFSVFILPNFSCTLAQSVLKHDASQPCHSHPAWHVRQYLLSSMRAWRILRDSAHSQLRDGKYRKHLKHRLLSLLSCLTQHANDTGTSRGKTHAWLVFESAREV</sequence>
<feature type="signal peptide" evidence="1">
    <location>
        <begin position="1"/>
        <end position="17"/>
    </location>
</feature>
<accession>A0A6G1I206</accession>
<dbReference type="EMBL" id="ML996691">
    <property type="protein sequence ID" value="KAF2402328.1"/>
    <property type="molecule type" value="Genomic_DNA"/>
</dbReference>
<feature type="chain" id="PRO_5026350892" description="Secreted protein" evidence="1">
    <location>
        <begin position="18"/>
        <end position="105"/>
    </location>
</feature>
<name>A0A6G1I206_9PEZI</name>
<evidence type="ECO:0000256" key="1">
    <source>
        <dbReference type="SAM" id="SignalP"/>
    </source>
</evidence>
<evidence type="ECO:0000313" key="3">
    <source>
        <dbReference type="Proteomes" id="UP000799640"/>
    </source>
</evidence>
<proteinExistence type="predicted"/>
<protein>
    <recommendedName>
        <fullName evidence="4">Secreted protein</fullName>
    </recommendedName>
</protein>
<organism evidence="2 3">
    <name type="scientific">Trichodelitschia bisporula</name>
    <dbReference type="NCBI Taxonomy" id="703511"/>
    <lineage>
        <taxon>Eukaryota</taxon>
        <taxon>Fungi</taxon>
        <taxon>Dikarya</taxon>
        <taxon>Ascomycota</taxon>
        <taxon>Pezizomycotina</taxon>
        <taxon>Dothideomycetes</taxon>
        <taxon>Dothideomycetes incertae sedis</taxon>
        <taxon>Phaeotrichales</taxon>
        <taxon>Phaeotrichaceae</taxon>
        <taxon>Trichodelitschia</taxon>
    </lineage>
</organism>
<dbReference type="AlphaFoldDB" id="A0A6G1I206"/>
<evidence type="ECO:0008006" key="4">
    <source>
        <dbReference type="Google" id="ProtNLM"/>
    </source>
</evidence>
<reference evidence="2" key="1">
    <citation type="journal article" date="2020" name="Stud. Mycol.">
        <title>101 Dothideomycetes genomes: a test case for predicting lifestyles and emergence of pathogens.</title>
        <authorList>
            <person name="Haridas S."/>
            <person name="Albert R."/>
            <person name="Binder M."/>
            <person name="Bloem J."/>
            <person name="Labutti K."/>
            <person name="Salamov A."/>
            <person name="Andreopoulos B."/>
            <person name="Baker S."/>
            <person name="Barry K."/>
            <person name="Bills G."/>
            <person name="Bluhm B."/>
            <person name="Cannon C."/>
            <person name="Castanera R."/>
            <person name="Culley D."/>
            <person name="Daum C."/>
            <person name="Ezra D."/>
            <person name="Gonzalez J."/>
            <person name="Henrissat B."/>
            <person name="Kuo A."/>
            <person name="Liang C."/>
            <person name="Lipzen A."/>
            <person name="Lutzoni F."/>
            <person name="Magnuson J."/>
            <person name="Mondo S."/>
            <person name="Nolan M."/>
            <person name="Ohm R."/>
            <person name="Pangilinan J."/>
            <person name="Park H.-J."/>
            <person name="Ramirez L."/>
            <person name="Alfaro M."/>
            <person name="Sun H."/>
            <person name="Tritt A."/>
            <person name="Yoshinaga Y."/>
            <person name="Zwiers L.-H."/>
            <person name="Turgeon B."/>
            <person name="Goodwin S."/>
            <person name="Spatafora J."/>
            <person name="Crous P."/>
            <person name="Grigoriev I."/>
        </authorList>
    </citation>
    <scope>NUCLEOTIDE SEQUENCE</scope>
    <source>
        <strain evidence="2">CBS 262.69</strain>
    </source>
</reference>
<gene>
    <name evidence="2" type="ORF">EJ06DRAFT_333572</name>
</gene>
<keyword evidence="1" id="KW-0732">Signal</keyword>
<dbReference type="Proteomes" id="UP000799640">
    <property type="component" value="Unassembled WGS sequence"/>
</dbReference>
<evidence type="ECO:0000313" key="2">
    <source>
        <dbReference type="EMBL" id="KAF2402328.1"/>
    </source>
</evidence>
<keyword evidence="3" id="KW-1185">Reference proteome</keyword>